<evidence type="ECO:0000256" key="3">
    <source>
        <dbReference type="ARBA" id="ARBA00023216"/>
    </source>
</evidence>
<dbReference type="PANTHER" id="PTHR10502">
    <property type="entry name" value="ANNEXIN"/>
    <property type="match status" value="1"/>
</dbReference>
<dbReference type="SUPFAM" id="SSF47874">
    <property type="entry name" value="Annexin"/>
    <property type="match status" value="1"/>
</dbReference>
<name>A0ABN9LLK2_9NEOB</name>
<dbReference type="InterPro" id="IPR037104">
    <property type="entry name" value="Annexin_sf"/>
</dbReference>
<dbReference type="InterPro" id="IPR025246">
    <property type="entry name" value="IS30-like_HTH"/>
</dbReference>
<dbReference type="SMART" id="SM00335">
    <property type="entry name" value="ANX"/>
    <property type="match status" value="2"/>
</dbReference>
<proteinExistence type="inferred from homology"/>
<dbReference type="InterPro" id="IPR036388">
    <property type="entry name" value="WH-like_DNA-bd_sf"/>
</dbReference>
<gene>
    <name evidence="5" type="ORF">RIMI_LOCUS9322664</name>
</gene>
<evidence type="ECO:0000256" key="2">
    <source>
        <dbReference type="ARBA" id="ARBA00022737"/>
    </source>
</evidence>
<dbReference type="Proteomes" id="UP001176940">
    <property type="component" value="Unassembled WGS sequence"/>
</dbReference>
<dbReference type="Gene3D" id="1.10.10.10">
    <property type="entry name" value="Winged helix-like DNA-binding domain superfamily/Winged helix DNA-binding domain"/>
    <property type="match status" value="1"/>
</dbReference>
<dbReference type="PANTHER" id="PTHR10502:SF122">
    <property type="entry name" value="ANNEXIN A9"/>
    <property type="match status" value="1"/>
</dbReference>
<evidence type="ECO:0000313" key="6">
    <source>
        <dbReference type="Proteomes" id="UP001176940"/>
    </source>
</evidence>
<evidence type="ECO:0000259" key="4">
    <source>
        <dbReference type="Pfam" id="PF13936"/>
    </source>
</evidence>
<dbReference type="Pfam" id="PF13936">
    <property type="entry name" value="HTH_38"/>
    <property type="match status" value="1"/>
</dbReference>
<dbReference type="PROSITE" id="PS51897">
    <property type="entry name" value="ANNEXIN_2"/>
    <property type="match status" value="2"/>
</dbReference>
<protein>
    <recommendedName>
        <fullName evidence="4">Transposase IS30-like HTH domain-containing protein</fullName>
    </recommendedName>
</protein>
<sequence>MRSKELSIEVKQNILRLKKKKKSIREIADLLGVAKSTVGYILRKKELTEYKAELEKNISSDTSEPYTALLLALAKGKRESDSGIIDYGLIEQESKILSDLGPKNIANSTQWIKILTERSHGHLRRVFDHFKKSTSEDIEERIKGNFKGDFQKGVLTLVAVIKDTPLYFADRLYSAVKGLGTDDSTLIRILISRSEVDLLSIRVAYRRKYGKSLYSTIQDTSRAYLQDYRML</sequence>
<reference evidence="5" key="1">
    <citation type="submission" date="2023-07" db="EMBL/GenBank/DDBJ databases">
        <authorList>
            <person name="Stuckert A."/>
        </authorList>
    </citation>
    <scope>NUCLEOTIDE SEQUENCE</scope>
</reference>
<comment type="caution">
    <text evidence="5">The sequence shown here is derived from an EMBL/GenBank/DDBJ whole genome shotgun (WGS) entry which is preliminary data.</text>
</comment>
<evidence type="ECO:0000256" key="1">
    <source>
        <dbReference type="ARBA" id="ARBA00007831"/>
    </source>
</evidence>
<evidence type="ECO:0000313" key="5">
    <source>
        <dbReference type="EMBL" id="CAJ0941703.1"/>
    </source>
</evidence>
<comment type="similarity">
    <text evidence="1">Belongs to the annexin family.</text>
</comment>
<dbReference type="Gene3D" id="1.10.220.10">
    <property type="entry name" value="Annexin"/>
    <property type="match status" value="2"/>
</dbReference>
<feature type="domain" description="Transposase IS30-like HTH" evidence="4">
    <location>
        <begin position="4"/>
        <end position="44"/>
    </location>
</feature>
<keyword evidence="3" id="KW-0041">Annexin</keyword>
<dbReference type="Pfam" id="PF00191">
    <property type="entry name" value="Annexin"/>
    <property type="match status" value="2"/>
</dbReference>
<organism evidence="5 6">
    <name type="scientific">Ranitomeya imitator</name>
    <name type="common">mimic poison frog</name>
    <dbReference type="NCBI Taxonomy" id="111125"/>
    <lineage>
        <taxon>Eukaryota</taxon>
        <taxon>Metazoa</taxon>
        <taxon>Chordata</taxon>
        <taxon>Craniata</taxon>
        <taxon>Vertebrata</taxon>
        <taxon>Euteleostomi</taxon>
        <taxon>Amphibia</taxon>
        <taxon>Batrachia</taxon>
        <taxon>Anura</taxon>
        <taxon>Neobatrachia</taxon>
        <taxon>Hyloidea</taxon>
        <taxon>Dendrobatidae</taxon>
        <taxon>Dendrobatinae</taxon>
        <taxon>Ranitomeya</taxon>
    </lineage>
</organism>
<keyword evidence="6" id="KW-1185">Reference proteome</keyword>
<keyword evidence="2" id="KW-0677">Repeat</keyword>
<accession>A0ABN9LLK2</accession>
<dbReference type="InterPro" id="IPR018502">
    <property type="entry name" value="Annexin_repeat"/>
</dbReference>
<dbReference type="EMBL" id="CAUEEQ010019231">
    <property type="protein sequence ID" value="CAJ0941703.1"/>
    <property type="molecule type" value="Genomic_DNA"/>
</dbReference>